<accession>A0ABW4KBI5</accession>
<dbReference type="InterPro" id="IPR003593">
    <property type="entry name" value="AAA+_ATPase"/>
</dbReference>
<evidence type="ECO:0000313" key="4">
    <source>
        <dbReference type="EMBL" id="MFD1705527.1"/>
    </source>
</evidence>
<keyword evidence="1" id="KW-0547">Nucleotide-binding</keyword>
<reference evidence="5" key="1">
    <citation type="journal article" date="2019" name="Int. J. Syst. Evol. Microbiol.">
        <title>The Global Catalogue of Microorganisms (GCM) 10K type strain sequencing project: providing services to taxonomists for standard genome sequencing and annotation.</title>
        <authorList>
            <consortium name="The Broad Institute Genomics Platform"/>
            <consortium name="The Broad Institute Genome Sequencing Center for Infectious Disease"/>
            <person name="Wu L."/>
            <person name="Ma J."/>
        </authorList>
    </citation>
    <scope>NUCLEOTIDE SEQUENCE [LARGE SCALE GENOMIC DNA]</scope>
    <source>
        <strain evidence="5">CGMCC 1.12295</strain>
    </source>
</reference>
<evidence type="ECO:0000313" key="5">
    <source>
        <dbReference type="Proteomes" id="UP001597301"/>
    </source>
</evidence>
<organism evidence="4 5">
    <name type="scientific">Siminovitchia sediminis</name>
    <dbReference type="NCBI Taxonomy" id="1274353"/>
    <lineage>
        <taxon>Bacteria</taxon>
        <taxon>Bacillati</taxon>
        <taxon>Bacillota</taxon>
        <taxon>Bacilli</taxon>
        <taxon>Bacillales</taxon>
        <taxon>Bacillaceae</taxon>
        <taxon>Siminovitchia</taxon>
    </lineage>
</organism>
<dbReference type="SMART" id="SM00382">
    <property type="entry name" value="AAA"/>
    <property type="match status" value="1"/>
</dbReference>
<dbReference type="PROSITE" id="PS50893">
    <property type="entry name" value="ABC_TRANSPORTER_2"/>
    <property type="match status" value="1"/>
</dbReference>
<dbReference type="Proteomes" id="UP001597301">
    <property type="component" value="Unassembled WGS sequence"/>
</dbReference>
<evidence type="ECO:0000256" key="2">
    <source>
        <dbReference type="ARBA" id="ARBA00022840"/>
    </source>
</evidence>
<dbReference type="Pfam" id="PF00005">
    <property type="entry name" value="ABC_tran"/>
    <property type="match status" value="1"/>
</dbReference>
<dbReference type="EMBL" id="JBHUEO010000004">
    <property type="protein sequence ID" value="MFD1705527.1"/>
    <property type="molecule type" value="Genomic_DNA"/>
</dbReference>
<dbReference type="Gene3D" id="3.40.50.300">
    <property type="entry name" value="P-loop containing nucleotide triphosphate hydrolases"/>
    <property type="match status" value="1"/>
</dbReference>
<dbReference type="RefSeq" id="WP_380772010.1">
    <property type="nucleotide sequence ID" value="NZ_JBHUEO010000004.1"/>
</dbReference>
<proteinExistence type="predicted"/>
<evidence type="ECO:0000259" key="3">
    <source>
        <dbReference type="PROSITE" id="PS50893"/>
    </source>
</evidence>
<sequence>MDNLLSLQNVSWKRDGRDILSEINWEMKKGENWGILGLNGSGKTSLLNIITAYEFPSSGEISVLGYSFGESYLPDLRKEIGFVSSSLSRFSHIIEYETIEEIIVSGKFASFGLYEQVHQEDWEKADELIGRFRLESLKGKPYKQLSQGERRRVLIARSLMNDPKLLILDEPCSGLDILSREQVLELTKEIVNRPCQFVYVTHHIEELVEDVTHVLSIKDGKIVAAGPKHEVVRDDILTETFKLPVHVRWEDGRPWLSVEKKVHA</sequence>
<keyword evidence="2 4" id="KW-0067">ATP-binding</keyword>
<dbReference type="SUPFAM" id="SSF52540">
    <property type="entry name" value="P-loop containing nucleoside triphosphate hydrolases"/>
    <property type="match status" value="1"/>
</dbReference>
<gene>
    <name evidence="4" type="ORF">ACFSCZ_02015</name>
</gene>
<keyword evidence="5" id="KW-1185">Reference proteome</keyword>
<protein>
    <submittedName>
        <fullName evidence="4">ABC transporter ATP-binding protein</fullName>
    </submittedName>
</protein>
<dbReference type="InterPro" id="IPR003439">
    <property type="entry name" value="ABC_transporter-like_ATP-bd"/>
</dbReference>
<dbReference type="PANTHER" id="PTHR43158:SF2">
    <property type="entry name" value="SKFA PEPTIDE EXPORT ATP-BINDING PROTEIN SKFE"/>
    <property type="match status" value="1"/>
</dbReference>
<name>A0ABW4KBI5_9BACI</name>
<dbReference type="PROSITE" id="PS00211">
    <property type="entry name" value="ABC_TRANSPORTER_1"/>
    <property type="match status" value="1"/>
</dbReference>
<comment type="caution">
    <text evidence="4">The sequence shown here is derived from an EMBL/GenBank/DDBJ whole genome shotgun (WGS) entry which is preliminary data.</text>
</comment>
<evidence type="ECO:0000256" key="1">
    <source>
        <dbReference type="ARBA" id="ARBA00022741"/>
    </source>
</evidence>
<dbReference type="PANTHER" id="PTHR43158">
    <property type="entry name" value="SKFA PEPTIDE EXPORT ATP-BINDING PROTEIN SKFE"/>
    <property type="match status" value="1"/>
</dbReference>
<feature type="domain" description="ABC transporter" evidence="3">
    <location>
        <begin position="5"/>
        <end position="244"/>
    </location>
</feature>
<dbReference type="InterPro" id="IPR027417">
    <property type="entry name" value="P-loop_NTPase"/>
</dbReference>
<dbReference type="CDD" id="cd03230">
    <property type="entry name" value="ABC_DR_subfamily_A"/>
    <property type="match status" value="1"/>
</dbReference>
<dbReference type="InterPro" id="IPR017871">
    <property type="entry name" value="ABC_transporter-like_CS"/>
</dbReference>
<dbReference type="GO" id="GO:0005524">
    <property type="term" value="F:ATP binding"/>
    <property type="evidence" value="ECO:0007669"/>
    <property type="project" value="UniProtKB-KW"/>
</dbReference>